<organism evidence="1 2">
    <name type="scientific">Paraburkholderia unamae</name>
    <dbReference type="NCBI Taxonomy" id="219649"/>
    <lineage>
        <taxon>Bacteria</taxon>
        <taxon>Pseudomonadati</taxon>
        <taxon>Pseudomonadota</taxon>
        <taxon>Betaproteobacteria</taxon>
        <taxon>Burkholderiales</taxon>
        <taxon>Burkholderiaceae</taxon>
        <taxon>Paraburkholderia</taxon>
    </lineage>
</organism>
<gene>
    <name evidence="1" type="ORF">VSR83_22250</name>
</gene>
<comment type="caution">
    <text evidence="1">The sequence shown here is derived from an EMBL/GenBank/DDBJ whole genome shotgun (WGS) entry which is preliminary data.</text>
</comment>
<accession>A0ACC6RMG7</accession>
<dbReference type="EMBL" id="JAYMRU010000016">
    <property type="protein sequence ID" value="MEM5402782.1"/>
    <property type="molecule type" value="Genomic_DNA"/>
</dbReference>
<keyword evidence="2" id="KW-1185">Reference proteome</keyword>
<protein>
    <submittedName>
        <fullName evidence="1">Uncharacterized protein</fullName>
    </submittedName>
</protein>
<dbReference type="Proteomes" id="UP001392318">
    <property type="component" value="Unassembled WGS sequence"/>
</dbReference>
<evidence type="ECO:0000313" key="1">
    <source>
        <dbReference type="EMBL" id="MEM5402782.1"/>
    </source>
</evidence>
<evidence type="ECO:0000313" key="2">
    <source>
        <dbReference type="Proteomes" id="UP001392318"/>
    </source>
</evidence>
<name>A0ACC6RMG7_9BURK</name>
<proteinExistence type="predicted"/>
<reference evidence="1" key="1">
    <citation type="submission" date="2024-01" db="EMBL/GenBank/DDBJ databases">
        <title>The diversity of rhizobia nodulating Mimosa spp. in eleven states of Brazil covering several biomes is determined by host plant, location, and edaphic factors.</title>
        <authorList>
            <person name="Rouws L."/>
            <person name="Barauna A."/>
            <person name="Beukes C."/>
            <person name="De Faria S.M."/>
            <person name="Gross E."/>
            <person name="Dos Reis Junior F.B."/>
            <person name="Simon M."/>
            <person name="Maluk M."/>
            <person name="Odee D.W."/>
            <person name="Kenicer G."/>
            <person name="Young J.P.W."/>
            <person name="Reis V.M."/>
            <person name="Zilli J."/>
            <person name="James E.K."/>
        </authorList>
    </citation>
    <scope>NUCLEOTIDE SEQUENCE</scope>
    <source>
        <strain evidence="1">JPY452</strain>
    </source>
</reference>
<sequence>MSKMKKVLCNGVLIAMLIGVAENAAAALEHECVPVDAFSAVFCSIIRDGDKGEAFRSKKVSYCSGPT</sequence>